<dbReference type="WBParaSite" id="NBR_0000032701-mRNA-1">
    <property type="protein sequence ID" value="NBR_0000032701-mRNA-1"/>
    <property type="gene ID" value="NBR_0000032701"/>
</dbReference>
<dbReference type="AlphaFoldDB" id="A0A0N4XCX1"/>
<accession>A0A0N4XCX1</accession>
<proteinExistence type="predicted"/>
<evidence type="ECO:0000313" key="3">
    <source>
        <dbReference type="WBParaSite" id="NBR_0000032701-mRNA-1"/>
    </source>
</evidence>
<evidence type="ECO:0000313" key="1">
    <source>
        <dbReference type="EMBL" id="VDL62811.1"/>
    </source>
</evidence>
<keyword evidence="2" id="KW-1185">Reference proteome</keyword>
<name>A0A0N4XCX1_NIPBR</name>
<protein>
    <submittedName>
        <fullName evidence="3">Transcription elongation factor 1 homolog</fullName>
    </submittedName>
</protein>
<reference evidence="1 2" key="2">
    <citation type="submission" date="2018-11" db="EMBL/GenBank/DDBJ databases">
        <authorList>
            <consortium name="Pathogen Informatics"/>
        </authorList>
    </citation>
    <scope>NUCLEOTIDE SEQUENCE [LARGE SCALE GENOMIC DNA]</scope>
</reference>
<gene>
    <name evidence="1" type="ORF">NBR_LOCUS328</name>
</gene>
<dbReference type="Proteomes" id="UP000271162">
    <property type="component" value="Unassembled WGS sequence"/>
</dbReference>
<reference evidence="3" key="1">
    <citation type="submission" date="2017-02" db="UniProtKB">
        <authorList>
            <consortium name="WormBaseParasite"/>
        </authorList>
    </citation>
    <scope>IDENTIFICATION</scope>
</reference>
<organism evidence="3">
    <name type="scientific">Nippostrongylus brasiliensis</name>
    <name type="common">Rat hookworm</name>
    <dbReference type="NCBI Taxonomy" id="27835"/>
    <lineage>
        <taxon>Eukaryota</taxon>
        <taxon>Metazoa</taxon>
        <taxon>Ecdysozoa</taxon>
        <taxon>Nematoda</taxon>
        <taxon>Chromadorea</taxon>
        <taxon>Rhabditida</taxon>
        <taxon>Rhabditina</taxon>
        <taxon>Rhabditomorpha</taxon>
        <taxon>Strongyloidea</taxon>
        <taxon>Heligmosomidae</taxon>
        <taxon>Nippostrongylus</taxon>
    </lineage>
</organism>
<evidence type="ECO:0000313" key="2">
    <source>
        <dbReference type="Proteomes" id="UP000271162"/>
    </source>
</evidence>
<sequence length="145" mass="16428">MKRAQRIKDRSPGLVTCPVCHEQFLDQERCNRAGKFRCKGEDRIKPTKKNVAFCSCYVNVYVHDDGSVLMKGCFGHIGHSVDPALLRLSDYQKDFLKSLLEKGGPLERINPKSPERGIMVDKMTNLKASDADQWNESEREAVEGN</sequence>
<dbReference type="EMBL" id="UYSL01000117">
    <property type="protein sequence ID" value="VDL62811.1"/>
    <property type="molecule type" value="Genomic_DNA"/>
</dbReference>